<reference evidence="2 3" key="1">
    <citation type="submission" date="2024-08" db="EMBL/GenBank/DDBJ databases">
        <title>Draft Genome Sequence of Legionella lytica strain DSB2004, Isolated From a Fire Sprinkler System.</title>
        <authorList>
            <person name="Everhart A.D."/>
            <person name="Kidane D.T."/>
            <person name="Farone A.L."/>
            <person name="Farone M.B."/>
        </authorList>
    </citation>
    <scope>NUCLEOTIDE SEQUENCE [LARGE SCALE GENOMIC DNA]</scope>
    <source>
        <strain evidence="2 3">DSB2004</strain>
    </source>
</reference>
<sequence>MMYQERIVLFIACLFIYSISFAHAHRCHHGGSKHHVVYVNVNPNLNSYQQPYYNNVWYIEGSRGNVYRAGGHHGDWYNEGGIATINTGGDAAWFDNSLNNEEVIGTPVSGHFDPSCMTIQTCTYEGHCITQHKCD</sequence>
<name>A0ABW8D7F6_9GAMM</name>
<proteinExistence type="predicted"/>
<feature type="signal peptide" evidence="1">
    <location>
        <begin position="1"/>
        <end position="24"/>
    </location>
</feature>
<gene>
    <name evidence="2" type="ORF">ACD661_02535</name>
</gene>
<evidence type="ECO:0000313" key="3">
    <source>
        <dbReference type="Proteomes" id="UP001615550"/>
    </source>
</evidence>
<dbReference type="RefSeq" id="WP_400186079.1">
    <property type="nucleotide sequence ID" value="NZ_JBGORX010000001.1"/>
</dbReference>
<keyword evidence="1" id="KW-0732">Signal</keyword>
<protein>
    <submittedName>
        <fullName evidence="2">Uncharacterized protein</fullName>
    </submittedName>
</protein>
<comment type="caution">
    <text evidence="2">The sequence shown here is derived from an EMBL/GenBank/DDBJ whole genome shotgun (WGS) entry which is preliminary data.</text>
</comment>
<evidence type="ECO:0000313" key="2">
    <source>
        <dbReference type="EMBL" id="MFJ1267430.1"/>
    </source>
</evidence>
<feature type="chain" id="PRO_5046245241" evidence="1">
    <location>
        <begin position="25"/>
        <end position="135"/>
    </location>
</feature>
<dbReference type="Proteomes" id="UP001615550">
    <property type="component" value="Unassembled WGS sequence"/>
</dbReference>
<evidence type="ECO:0000256" key="1">
    <source>
        <dbReference type="SAM" id="SignalP"/>
    </source>
</evidence>
<dbReference type="EMBL" id="JBGORX010000001">
    <property type="protein sequence ID" value="MFJ1267430.1"/>
    <property type="molecule type" value="Genomic_DNA"/>
</dbReference>
<organism evidence="2 3">
    <name type="scientific">Legionella lytica</name>
    <dbReference type="NCBI Taxonomy" id="96232"/>
    <lineage>
        <taxon>Bacteria</taxon>
        <taxon>Pseudomonadati</taxon>
        <taxon>Pseudomonadota</taxon>
        <taxon>Gammaproteobacteria</taxon>
        <taxon>Legionellales</taxon>
        <taxon>Legionellaceae</taxon>
        <taxon>Legionella</taxon>
    </lineage>
</organism>
<keyword evidence="3" id="KW-1185">Reference proteome</keyword>
<accession>A0ABW8D7F6</accession>